<proteinExistence type="predicted"/>
<dbReference type="HOGENOM" id="CLU_031133_1_0_1"/>
<sequence>MALRVDADLENYAVKDVESGLKYLESKLLCVVGEPINSEHLMTTLFNISQLKNVSKPATEAIRAVAYLLGEQETTKSATMISTQVKEMISGEVASHIVAAISPHITNLMKTVDQLETNTKEVERLAERINGQDPPTQISTLNTNTPSYSNAVKGSNPQSHPMIDAAVARAGVKERQILLDIVDGEPLYRTEQTAASIAKDVQKVLTSIRQDGSPNLNIKAITKLKNGGLILELDSAASAKWLREEENRDCFLNALGTPAEMKNRIHSVIVPFIPISSPVDNTNWLRALELENNLPDNSISLAKWVKPKNKRA</sequence>
<evidence type="ECO:0000256" key="1">
    <source>
        <dbReference type="SAM" id="Coils"/>
    </source>
</evidence>
<gene>
    <name evidence="2" type="ORF">PAXINDRAFT_15817</name>
</gene>
<reference evidence="3" key="2">
    <citation type="submission" date="2015-01" db="EMBL/GenBank/DDBJ databases">
        <title>Evolutionary Origins and Diversification of the Mycorrhizal Mutualists.</title>
        <authorList>
            <consortium name="DOE Joint Genome Institute"/>
            <consortium name="Mycorrhizal Genomics Consortium"/>
            <person name="Kohler A."/>
            <person name="Kuo A."/>
            <person name="Nagy L.G."/>
            <person name="Floudas D."/>
            <person name="Copeland A."/>
            <person name="Barry K.W."/>
            <person name="Cichocki N."/>
            <person name="Veneault-Fourrey C."/>
            <person name="LaButti K."/>
            <person name="Lindquist E.A."/>
            <person name="Lipzen A."/>
            <person name="Lundell T."/>
            <person name="Morin E."/>
            <person name="Murat C."/>
            <person name="Riley R."/>
            <person name="Ohm R."/>
            <person name="Sun H."/>
            <person name="Tunlid A."/>
            <person name="Henrissat B."/>
            <person name="Grigoriev I.V."/>
            <person name="Hibbett D.S."/>
            <person name="Martin F."/>
        </authorList>
    </citation>
    <scope>NUCLEOTIDE SEQUENCE [LARGE SCALE GENOMIC DNA]</scope>
    <source>
        <strain evidence="3">ATCC 200175</strain>
    </source>
</reference>
<evidence type="ECO:0000313" key="2">
    <source>
        <dbReference type="EMBL" id="KIJ11279.1"/>
    </source>
</evidence>
<dbReference type="OrthoDB" id="2692743at2759"/>
<dbReference type="AlphaFoldDB" id="A0A0C9SSJ1"/>
<reference evidence="2 3" key="1">
    <citation type="submission" date="2014-06" db="EMBL/GenBank/DDBJ databases">
        <authorList>
            <consortium name="DOE Joint Genome Institute"/>
            <person name="Kuo A."/>
            <person name="Kohler A."/>
            <person name="Nagy L.G."/>
            <person name="Floudas D."/>
            <person name="Copeland A."/>
            <person name="Barry K.W."/>
            <person name="Cichocki N."/>
            <person name="Veneault-Fourrey C."/>
            <person name="LaButti K."/>
            <person name="Lindquist E.A."/>
            <person name="Lipzen A."/>
            <person name="Lundell T."/>
            <person name="Morin E."/>
            <person name="Murat C."/>
            <person name="Sun H."/>
            <person name="Tunlid A."/>
            <person name="Henrissat B."/>
            <person name="Grigoriev I.V."/>
            <person name="Hibbett D.S."/>
            <person name="Martin F."/>
            <person name="Nordberg H.P."/>
            <person name="Cantor M.N."/>
            <person name="Hua S.X."/>
        </authorList>
    </citation>
    <scope>NUCLEOTIDE SEQUENCE [LARGE SCALE GENOMIC DNA]</scope>
    <source>
        <strain evidence="2 3">ATCC 200175</strain>
    </source>
</reference>
<dbReference type="EMBL" id="KN819383">
    <property type="protein sequence ID" value="KIJ11279.1"/>
    <property type="molecule type" value="Genomic_DNA"/>
</dbReference>
<keyword evidence="1" id="KW-0175">Coiled coil</keyword>
<protein>
    <submittedName>
        <fullName evidence="2">Uncharacterized protein</fullName>
    </submittedName>
</protein>
<dbReference type="Proteomes" id="UP000053647">
    <property type="component" value="Unassembled WGS sequence"/>
</dbReference>
<keyword evidence="3" id="KW-1185">Reference proteome</keyword>
<name>A0A0C9SSJ1_PAXIN</name>
<accession>A0A0C9SSJ1</accession>
<organism evidence="2 3">
    <name type="scientific">Paxillus involutus ATCC 200175</name>
    <dbReference type="NCBI Taxonomy" id="664439"/>
    <lineage>
        <taxon>Eukaryota</taxon>
        <taxon>Fungi</taxon>
        <taxon>Dikarya</taxon>
        <taxon>Basidiomycota</taxon>
        <taxon>Agaricomycotina</taxon>
        <taxon>Agaricomycetes</taxon>
        <taxon>Agaricomycetidae</taxon>
        <taxon>Boletales</taxon>
        <taxon>Paxilineae</taxon>
        <taxon>Paxillaceae</taxon>
        <taxon>Paxillus</taxon>
    </lineage>
</organism>
<feature type="coiled-coil region" evidence="1">
    <location>
        <begin position="105"/>
        <end position="132"/>
    </location>
</feature>
<evidence type="ECO:0000313" key="3">
    <source>
        <dbReference type="Proteomes" id="UP000053647"/>
    </source>
</evidence>